<protein>
    <submittedName>
        <fullName evidence="1">DUF1904 family protein</fullName>
    </submittedName>
</protein>
<dbReference type="Gene3D" id="3.30.429.10">
    <property type="entry name" value="Macrophage Migration Inhibitory Factor"/>
    <property type="match status" value="1"/>
</dbReference>
<organism evidence="1 2">
    <name type="scientific">Cobetia amphilecti</name>
    <dbReference type="NCBI Taxonomy" id="1055104"/>
    <lineage>
        <taxon>Bacteria</taxon>
        <taxon>Pseudomonadati</taxon>
        <taxon>Pseudomonadota</taxon>
        <taxon>Gammaproteobacteria</taxon>
        <taxon>Oceanospirillales</taxon>
        <taxon>Halomonadaceae</taxon>
        <taxon>Cobetia</taxon>
    </lineage>
</organism>
<gene>
    <name evidence="1" type="ORF">Q4535_04270</name>
</gene>
<dbReference type="Pfam" id="PF08921">
    <property type="entry name" value="DUF1904"/>
    <property type="match status" value="1"/>
</dbReference>
<evidence type="ECO:0000313" key="2">
    <source>
        <dbReference type="Proteomes" id="UP001170481"/>
    </source>
</evidence>
<dbReference type="EMBL" id="JAUORK010000004">
    <property type="protein sequence ID" value="MDO6671328.1"/>
    <property type="molecule type" value="Genomic_DNA"/>
</dbReference>
<proteinExistence type="predicted"/>
<dbReference type="RefSeq" id="WP_054555771.1">
    <property type="nucleotide sequence ID" value="NZ_JAUORK010000004.1"/>
</dbReference>
<reference evidence="1" key="1">
    <citation type="submission" date="2023-07" db="EMBL/GenBank/DDBJ databases">
        <title>Genome content predicts the carbon catabolic preferences of heterotrophic bacteria.</title>
        <authorList>
            <person name="Gralka M."/>
        </authorList>
    </citation>
    <scope>NUCLEOTIDE SEQUENCE</scope>
    <source>
        <strain evidence="1">C2R13</strain>
    </source>
</reference>
<name>A0AAP4TZQ9_9GAMM</name>
<accession>A0AAP4TZQ9</accession>
<dbReference type="SUPFAM" id="SSF55331">
    <property type="entry name" value="Tautomerase/MIF"/>
    <property type="match status" value="1"/>
</dbReference>
<dbReference type="AlphaFoldDB" id="A0AAP4TZQ9"/>
<evidence type="ECO:0000313" key="1">
    <source>
        <dbReference type="EMBL" id="MDO6671328.1"/>
    </source>
</evidence>
<dbReference type="Proteomes" id="UP001170481">
    <property type="component" value="Unassembled WGS sequence"/>
</dbReference>
<dbReference type="InterPro" id="IPR014347">
    <property type="entry name" value="Tautomerase/MIF_sf"/>
</dbReference>
<sequence length="125" mass="13697">MPQLRFHGVTPARLAPVSRALIDQLSEATATARDEFTLECITTQYVFDGQLVDAFPFVEVLWFERGQKVRDLCAQSIAHAMNEAGYPEAESFFIALEPSGYYIAGKPLAQIADKPLAQDGSSDSA</sequence>
<comment type="caution">
    <text evidence="1">The sequence shown here is derived from an EMBL/GenBank/DDBJ whole genome shotgun (WGS) entry which is preliminary data.</text>
</comment>
<dbReference type="InterPro" id="IPR015017">
    <property type="entry name" value="DUF1904"/>
</dbReference>